<evidence type="ECO:0000256" key="2">
    <source>
        <dbReference type="ARBA" id="ARBA00009451"/>
    </source>
</evidence>
<dbReference type="InterPro" id="IPR047867">
    <property type="entry name" value="Ribosomal_uL22_bac/org-type"/>
</dbReference>
<dbReference type="InterPro" id="IPR036394">
    <property type="entry name" value="Ribosomal_uL22_sf"/>
</dbReference>
<dbReference type="Pfam" id="PF00237">
    <property type="entry name" value="Ribosomal_L22"/>
    <property type="match status" value="1"/>
</dbReference>
<evidence type="ECO:0000256" key="3">
    <source>
        <dbReference type="ARBA" id="ARBA00022946"/>
    </source>
</evidence>
<protein>
    <recommendedName>
        <fullName evidence="7">Large ribosomal subunit protein uL22m</fullName>
    </recommendedName>
    <alternativeName>
        <fullName evidence="8">39S ribosomal protein L22, mitochondrial</fullName>
    </alternativeName>
</protein>
<evidence type="ECO:0000313" key="11">
    <source>
        <dbReference type="EMBL" id="NOV45773.1"/>
    </source>
</evidence>
<sequence length="210" mass="24371">MQSLRRCITGINQNVMNGMFITLNRASLFHTSSALQKTDKSVGPQKFLSYNKTIFPPTKPDEPERPAYVCHVKTYLKYSPKKLWYLACFVRGMSVDEAIKQLSFMLKKGSVYIMEAIKEAQELAVENHNVEYKSNLWVAESFVGKAHVVKGLRRHARIRQGIIEYKYCHYFVRLEEGPPPKHYYPAPLTPQEQLDEYLAKMHKRKIISSL</sequence>
<comment type="subcellular location">
    <subcellularLocation>
        <location evidence="1">Mitochondrion</location>
    </subcellularLocation>
</comment>
<dbReference type="EMBL" id="GIIL01002047">
    <property type="protein sequence ID" value="NOV45773.1"/>
    <property type="molecule type" value="Transcribed_RNA"/>
</dbReference>
<dbReference type="PANTHER" id="PTHR13501">
    <property type="entry name" value="CHLOROPLAST 50S RIBOSOMAL PROTEIN L22-RELATED"/>
    <property type="match status" value="1"/>
</dbReference>
<evidence type="ECO:0000256" key="6">
    <source>
        <dbReference type="ARBA" id="ARBA00023274"/>
    </source>
</evidence>
<keyword evidence="4 10" id="KW-0689">Ribosomal protein</keyword>
<evidence type="ECO:0000256" key="4">
    <source>
        <dbReference type="ARBA" id="ARBA00022980"/>
    </source>
</evidence>
<evidence type="ECO:0000256" key="10">
    <source>
        <dbReference type="RuleBase" id="RU004005"/>
    </source>
</evidence>
<evidence type="ECO:0000256" key="5">
    <source>
        <dbReference type="ARBA" id="ARBA00023128"/>
    </source>
</evidence>
<evidence type="ECO:0000256" key="7">
    <source>
        <dbReference type="ARBA" id="ARBA00035286"/>
    </source>
</evidence>
<dbReference type="FunFam" id="3.90.470.10:FF:000009">
    <property type="entry name" value="39S ribosomal protein L22, mitochondrial"/>
    <property type="match status" value="1"/>
</dbReference>
<dbReference type="InterPro" id="IPR001063">
    <property type="entry name" value="Ribosomal_uL22"/>
</dbReference>
<dbReference type="CDD" id="cd00336">
    <property type="entry name" value="Ribosomal_L22"/>
    <property type="match status" value="1"/>
</dbReference>
<evidence type="ECO:0000256" key="9">
    <source>
        <dbReference type="ARBA" id="ARBA00038782"/>
    </source>
</evidence>
<keyword evidence="6 10" id="KW-0687">Ribonucleoprotein</keyword>
<organism evidence="11">
    <name type="scientific">Xenopsylla cheopis</name>
    <name type="common">Oriental rat flea</name>
    <name type="synonym">Pulex cheopis</name>
    <dbReference type="NCBI Taxonomy" id="163159"/>
    <lineage>
        <taxon>Eukaryota</taxon>
        <taxon>Metazoa</taxon>
        <taxon>Ecdysozoa</taxon>
        <taxon>Arthropoda</taxon>
        <taxon>Hexapoda</taxon>
        <taxon>Insecta</taxon>
        <taxon>Pterygota</taxon>
        <taxon>Neoptera</taxon>
        <taxon>Endopterygota</taxon>
        <taxon>Siphonaptera</taxon>
        <taxon>Pulicidae</taxon>
        <taxon>Xenopsyllinae</taxon>
        <taxon>Xenopsylla</taxon>
    </lineage>
</organism>
<dbReference type="GO" id="GO:0003735">
    <property type="term" value="F:structural constituent of ribosome"/>
    <property type="evidence" value="ECO:0007669"/>
    <property type="project" value="InterPro"/>
</dbReference>
<keyword evidence="3" id="KW-0809">Transit peptide</keyword>
<dbReference type="PANTHER" id="PTHR13501:SF8">
    <property type="entry name" value="LARGE RIBOSOMAL SUBUNIT PROTEIN UL22M"/>
    <property type="match status" value="1"/>
</dbReference>
<dbReference type="AlphaFoldDB" id="A0A6M2DHF8"/>
<proteinExistence type="inferred from homology"/>
<dbReference type="GO" id="GO:0005762">
    <property type="term" value="C:mitochondrial large ribosomal subunit"/>
    <property type="evidence" value="ECO:0007669"/>
    <property type="project" value="TreeGrafter"/>
</dbReference>
<keyword evidence="5" id="KW-0496">Mitochondrion</keyword>
<dbReference type="GO" id="GO:0006412">
    <property type="term" value="P:translation"/>
    <property type="evidence" value="ECO:0007669"/>
    <property type="project" value="InterPro"/>
</dbReference>
<reference evidence="11" key="1">
    <citation type="submission" date="2020-03" db="EMBL/GenBank/DDBJ databases">
        <title>Transcriptomic Profiling of the Digestive Tract of the Rat Flea, Xenopsylla cheopis, Following Blood Feeding and Infection with Yersinia pestis.</title>
        <authorList>
            <person name="Bland D.M."/>
            <person name="Martens C.A."/>
            <person name="Virtaneva K."/>
            <person name="Kanakabandi K."/>
            <person name="Long D."/>
            <person name="Rosenke R."/>
            <person name="Saturday G.A."/>
            <person name="Hoyt F.H."/>
            <person name="Bruno D.P."/>
            <person name="Ribeiro J.M.C."/>
            <person name="Hinnebusch J."/>
        </authorList>
    </citation>
    <scope>NUCLEOTIDE SEQUENCE</scope>
</reference>
<name>A0A6M2DHF8_XENCH</name>
<evidence type="ECO:0000256" key="1">
    <source>
        <dbReference type="ARBA" id="ARBA00004173"/>
    </source>
</evidence>
<dbReference type="SUPFAM" id="SSF54843">
    <property type="entry name" value="Ribosomal protein L22"/>
    <property type="match status" value="1"/>
</dbReference>
<comment type="subunit">
    <text evidence="9">Component of the mitochondrial ribosome large subunit (39S) which comprises a 16S rRNA and about 50 distinct proteins.</text>
</comment>
<accession>A0A6M2DHF8</accession>
<evidence type="ECO:0000256" key="8">
    <source>
        <dbReference type="ARBA" id="ARBA00035506"/>
    </source>
</evidence>
<dbReference type="Gene3D" id="3.90.470.10">
    <property type="entry name" value="Ribosomal protein L22/L17"/>
    <property type="match status" value="1"/>
</dbReference>
<comment type="similarity">
    <text evidence="2 10">Belongs to the universal ribosomal protein uL22 family.</text>
</comment>